<organism evidence="2 3">
    <name type="scientific">Coccomyxa viridis</name>
    <dbReference type="NCBI Taxonomy" id="1274662"/>
    <lineage>
        <taxon>Eukaryota</taxon>
        <taxon>Viridiplantae</taxon>
        <taxon>Chlorophyta</taxon>
        <taxon>core chlorophytes</taxon>
        <taxon>Trebouxiophyceae</taxon>
        <taxon>Trebouxiophyceae incertae sedis</taxon>
        <taxon>Coccomyxaceae</taxon>
        <taxon>Coccomyxa</taxon>
    </lineage>
</organism>
<dbReference type="GO" id="GO:0016491">
    <property type="term" value="F:oxidoreductase activity"/>
    <property type="evidence" value="ECO:0007669"/>
    <property type="project" value="InterPro"/>
</dbReference>
<dbReference type="PANTHER" id="PTHR44013:SF1">
    <property type="entry name" value="ZINC-TYPE ALCOHOL DEHYDROGENASE-LIKE PROTEIN C16A3.02C"/>
    <property type="match status" value="1"/>
</dbReference>
<dbReference type="InterPro" id="IPR052733">
    <property type="entry name" value="Chloroplast_QOR"/>
</dbReference>
<dbReference type="InterPro" id="IPR013149">
    <property type="entry name" value="ADH-like_C"/>
</dbReference>
<evidence type="ECO:0000259" key="1">
    <source>
        <dbReference type="Pfam" id="PF00107"/>
    </source>
</evidence>
<dbReference type="Pfam" id="PF00107">
    <property type="entry name" value="ADH_zinc_N"/>
    <property type="match status" value="1"/>
</dbReference>
<sequence length="128" mass="13601">MKIVQVAIPKRKPGEVLIKTHAAGVNPLDWKSLEAAGVHEGQRVLIHAGAGGVGSFGVQLAKARGAHVITTAGPRNIDFVKQELGADEAIDYTSTRFEDVLKANPVDVVVDPMAGRDPTLCVELIRDV</sequence>
<reference evidence="2 3" key="1">
    <citation type="submission" date="2023-10" db="EMBL/GenBank/DDBJ databases">
        <authorList>
            <person name="Maclean D."/>
            <person name="Macfadyen A."/>
        </authorList>
    </citation>
    <scope>NUCLEOTIDE SEQUENCE [LARGE SCALE GENOMIC DNA]</scope>
</reference>
<proteinExistence type="predicted"/>
<dbReference type="SUPFAM" id="SSF50129">
    <property type="entry name" value="GroES-like"/>
    <property type="match status" value="1"/>
</dbReference>
<dbReference type="Proteomes" id="UP001314263">
    <property type="component" value="Unassembled WGS sequence"/>
</dbReference>
<gene>
    <name evidence="2" type="ORF">CVIRNUC_001995</name>
</gene>
<dbReference type="InterPro" id="IPR002364">
    <property type="entry name" value="Quin_OxRdtase/zeta-crystal_CS"/>
</dbReference>
<dbReference type="InterPro" id="IPR011032">
    <property type="entry name" value="GroES-like_sf"/>
</dbReference>
<dbReference type="Gene3D" id="3.40.50.720">
    <property type="entry name" value="NAD(P)-binding Rossmann-like Domain"/>
    <property type="match status" value="1"/>
</dbReference>
<keyword evidence="3" id="KW-1185">Reference proteome</keyword>
<dbReference type="Gene3D" id="3.90.180.10">
    <property type="entry name" value="Medium-chain alcohol dehydrogenases, catalytic domain"/>
    <property type="match status" value="1"/>
</dbReference>
<dbReference type="AlphaFoldDB" id="A0AAV1HVP7"/>
<dbReference type="EMBL" id="CAUYUE010000003">
    <property type="protein sequence ID" value="CAK0750493.1"/>
    <property type="molecule type" value="Genomic_DNA"/>
</dbReference>
<comment type="caution">
    <text evidence="2">The sequence shown here is derived from an EMBL/GenBank/DDBJ whole genome shotgun (WGS) entry which is preliminary data.</text>
</comment>
<dbReference type="PANTHER" id="PTHR44013">
    <property type="entry name" value="ZINC-TYPE ALCOHOL DEHYDROGENASE-LIKE PROTEIN C16A3.02C"/>
    <property type="match status" value="1"/>
</dbReference>
<evidence type="ECO:0000313" key="2">
    <source>
        <dbReference type="EMBL" id="CAK0750493.1"/>
    </source>
</evidence>
<feature type="domain" description="Alcohol dehydrogenase-like C-terminal" evidence="1">
    <location>
        <begin position="52"/>
        <end position="123"/>
    </location>
</feature>
<accession>A0AAV1HVP7</accession>
<protein>
    <recommendedName>
        <fullName evidence="1">Alcohol dehydrogenase-like C-terminal domain-containing protein</fullName>
    </recommendedName>
</protein>
<dbReference type="SUPFAM" id="SSF51735">
    <property type="entry name" value="NAD(P)-binding Rossmann-fold domains"/>
    <property type="match status" value="1"/>
</dbReference>
<evidence type="ECO:0000313" key="3">
    <source>
        <dbReference type="Proteomes" id="UP001314263"/>
    </source>
</evidence>
<dbReference type="PROSITE" id="PS01162">
    <property type="entry name" value="QOR_ZETA_CRYSTAL"/>
    <property type="match status" value="1"/>
</dbReference>
<dbReference type="GO" id="GO:0008270">
    <property type="term" value="F:zinc ion binding"/>
    <property type="evidence" value="ECO:0007669"/>
    <property type="project" value="InterPro"/>
</dbReference>
<name>A0AAV1HVP7_9CHLO</name>
<dbReference type="InterPro" id="IPR036291">
    <property type="entry name" value="NAD(P)-bd_dom_sf"/>
</dbReference>